<name>A0A914PXE1_9BILA</name>
<accession>A0A914PXE1</accession>
<sequence length="241" mass="27163">MGNCVGKRGNRDHRESIWSSTTLKEPYFNSSYSLLLNYKNDEEVLSTMKAIQATIESGHVDAECFVDNFATECLITLLDNENYEIQKAALNTLKVIILQECKCHIRDTPLSPLLIDCGYFHKLTKILNEQSNDFEIIQSGIESLNGIVIESAKTLQIIIDLNLIELSAKLLKEEITPLEIKKVILEFMLTFIRFGNATQITYFCENEIAGPLTEAACNGDVNAELALKCLNLLLKKNVKRL</sequence>
<dbReference type="Gene3D" id="1.25.10.10">
    <property type="entry name" value="Leucine-rich Repeat Variant"/>
    <property type="match status" value="1"/>
</dbReference>
<reference evidence="2" key="1">
    <citation type="submission" date="2022-11" db="UniProtKB">
        <authorList>
            <consortium name="WormBaseParasite"/>
        </authorList>
    </citation>
    <scope>IDENTIFICATION</scope>
</reference>
<dbReference type="WBParaSite" id="PDA_v2.g19532.t1">
    <property type="protein sequence ID" value="PDA_v2.g19532.t1"/>
    <property type="gene ID" value="PDA_v2.g19532"/>
</dbReference>
<evidence type="ECO:0000313" key="1">
    <source>
        <dbReference type="Proteomes" id="UP000887578"/>
    </source>
</evidence>
<evidence type="ECO:0000313" key="2">
    <source>
        <dbReference type="WBParaSite" id="PDA_v2.g19532.t1"/>
    </source>
</evidence>
<dbReference type="SUPFAM" id="SSF48371">
    <property type="entry name" value="ARM repeat"/>
    <property type="match status" value="1"/>
</dbReference>
<dbReference type="InterPro" id="IPR011989">
    <property type="entry name" value="ARM-like"/>
</dbReference>
<protein>
    <submittedName>
        <fullName evidence="2">Uncharacterized protein</fullName>
    </submittedName>
</protein>
<dbReference type="AlphaFoldDB" id="A0A914PXE1"/>
<keyword evidence="1" id="KW-1185">Reference proteome</keyword>
<dbReference type="Proteomes" id="UP000887578">
    <property type="component" value="Unplaced"/>
</dbReference>
<dbReference type="InterPro" id="IPR016024">
    <property type="entry name" value="ARM-type_fold"/>
</dbReference>
<proteinExistence type="predicted"/>
<organism evidence="1 2">
    <name type="scientific">Panagrolaimus davidi</name>
    <dbReference type="NCBI Taxonomy" id="227884"/>
    <lineage>
        <taxon>Eukaryota</taxon>
        <taxon>Metazoa</taxon>
        <taxon>Ecdysozoa</taxon>
        <taxon>Nematoda</taxon>
        <taxon>Chromadorea</taxon>
        <taxon>Rhabditida</taxon>
        <taxon>Tylenchina</taxon>
        <taxon>Panagrolaimomorpha</taxon>
        <taxon>Panagrolaimoidea</taxon>
        <taxon>Panagrolaimidae</taxon>
        <taxon>Panagrolaimus</taxon>
    </lineage>
</organism>